<proteinExistence type="predicted"/>
<keyword evidence="4" id="KW-1185">Reference proteome</keyword>
<dbReference type="STRING" id="445710.ATSB10_06190"/>
<dbReference type="Gene3D" id="3.30.2010.10">
    <property type="entry name" value="Metalloproteases ('zincins'), catalytic domain"/>
    <property type="match status" value="1"/>
</dbReference>
<dbReference type="PATRIC" id="fig|445710.3.peg.613"/>
<evidence type="ECO:0000313" key="4">
    <source>
        <dbReference type="Proteomes" id="UP000077255"/>
    </source>
</evidence>
<dbReference type="RefSeq" id="WP_063670361.1">
    <property type="nucleotide sequence ID" value="NZ_CP014841.1"/>
</dbReference>
<dbReference type="Proteomes" id="UP000077255">
    <property type="component" value="Chromosome"/>
</dbReference>
<dbReference type="EMBL" id="CP014841">
    <property type="protein sequence ID" value="AND68073.1"/>
    <property type="molecule type" value="Genomic_DNA"/>
</dbReference>
<feature type="transmembrane region" description="Helical" evidence="1">
    <location>
        <begin position="12"/>
        <end position="34"/>
    </location>
</feature>
<dbReference type="CDD" id="cd07341">
    <property type="entry name" value="M56_BlaR1_MecR1_like"/>
    <property type="match status" value="1"/>
</dbReference>
<reference evidence="3 4" key="1">
    <citation type="submission" date="2016-02" db="EMBL/GenBank/DDBJ databases">
        <title>Complete genome sequencing and analysis of ATSB10, Dyella thiooxydans isolated from rhizosphere soil of sunflower (Helianthus annuus L.).</title>
        <authorList>
            <person name="Lee Y."/>
            <person name="Hwangbo K."/>
            <person name="Chung H."/>
            <person name="Yoo J."/>
            <person name="Kim K.Y."/>
            <person name="Sa T.M."/>
            <person name="Um Y."/>
            <person name="Madhaiyan M."/>
        </authorList>
    </citation>
    <scope>NUCLEOTIDE SEQUENCE [LARGE SCALE GENOMIC DNA]</scope>
    <source>
        <strain evidence="3 4">ATSB10</strain>
    </source>
</reference>
<evidence type="ECO:0000256" key="1">
    <source>
        <dbReference type="SAM" id="Phobius"/>
    </source>
</evidence>
<dbReference type="AlphaFoldDB" id="A0A160MXR1"/>
<name>A0A160MXR1_9GAMM</name>
<dbReference type="InterPro" id="IPR052173">
    <property type="entry name" value="Beta-lactam_resp_regulator"/>
</dbReference>
<feature type="domain" description="Peptidase M56" evidence="2">
    <location>
        <begin position="74"/>
        <end position="246"/>
    </location>
</feature>
<dbReference type="PANTHER" id="PTHR34978">
    <property type="entry name" value="POSSIBLE SENSOR-TRANSDUCER PROTEIN BLAR"/>
    <property type="match status" value="1"/>
</dbReference>
<gene>
    <name evidence="3" type="ORF">ATSB10_06190</name>
</gene>
<keyword evidence="1" id="KW-0812">Transmembrane</keyword>
<organism evidence="3 4">
    <name type="scientific">Dyella thiooxydans</name>
    <dbReference type="NCBI Taxonomy" id="445710"/>
    <lineage>
        <taxon>Bacteria</taxon>
        <taxon>Pseudomonadati</taxon>
        <taxon>Pseudomonadota</taxon>
        <taxon>Gammaproteobacteria</taxon>
        <taxon>Lysobacterales</taxon>
        <taxon>Rhodanobacteraceae</taxon>
        <taxon>Dyella</taxon>
    </lineage>
</organism>
<feature type="transmembrane region" description="Helical" evidence="1">
    <location>
        <begin position="97"/>
        <end position="121"/>
    </location>
</feature>
<evidence type="ECO:0000313" key="3">
    <source>
        <dbReference type="EMBL" id="AND68073.1"/>
    </source>
</evidence>
<dbReference type="InterPro" id="IPR008756">
    <property type="entry name" value="Peptidase_M56"/>
</dbReference>
<dbReference type="OrthoDB" id="15218at2"/>
<dbReference type="KEGG" id="dtx:ATSB10_06190"/>
<keyword evidence="1" id="KW-0472">Membrane</keyword>
<sequence>MSFFTVAYLARLEVWGLAAVCLQGALVMLSWFGWERVTRRSSPAARHRLACVHLAALAVLPAITAMVLHWTVSHMSIAPPHGSPVAELARQMASYRSFLALALLLAGVWMAGGLAMLLGLVREARQLARLRCRPAPAGLRRTVHRLARGRMGMATPDVKVAQVASPQVVGLWRTVVLVPDTLIHLPQAEYEALLLHELAHVRQGDFRWNLLQRITLAALWFHPAAWMLYRRVMREREMRCDVQALRHGAAPLALARGLIRLVGHRAPAALAMAVTGDGDFVARIHRLLGVDAVPGTPAAGARPVALALSALCLLALAGGRLGQTDTSMADLYHASSFGPTVSVLAHDDAGSFALQIRHGQVLAATVGQQALARDRIRQHGDRVTLLDAAQQPILALTVTPQDRIEWDGRP</sequence>
<dbReference type="PANTHER" id="PTHR34978:SF3">
    <property type="entry name" value="SLR0241 PROTEIN"/>
    <property type="match status" value="1"/>
</dbReference>
<accession>A0A160MXR1</accession>
<feature type="transmembrane region" description="Helical" evidence="1">
    <location>
        <begin position="54"/>
        <end position="77"/>
    </location>
</feature>
<evidence type="ECO:0000259" key="2">
    <source>
        <dbReference type="Pfam" id="PF05569"/>
    </source>
</evidence>
<feature type="transmembrane region" description="Helical" evidence="1">
    <location>
        <begin position="210"/>
        <end position="229"/>
    </location>
</feature>
<keyword evidence="1" id="KW-1133">Transmembrane helix</keyword>
<protein>
    <recommendedName>
        <fullName evidence="2">Peptidase M56 domain-containing protein</fullName>
    </recommendedName>
</protein>
<dbReference type="Pfam" id="PF05569">
    <property type="entry name" value="Peptidase_M56"/>
    <property type="match status" value="1"/>
</dbReference>